<keyword evidence="2" id="KW-1185">Reference proteome</keyword>
<evidence type="ECO:0000313" key="1">
    <source>
        <dbReference type="EMBL" id="RLN24685.1"/>
    </source>
</evidence>
<dbReference type="AlphaFoldDB" id="A0A3L6SRM5"/>
<evidence type="ECO:0000313" key="2">
    <source>
        <dbReference type="Proteomes" id="UP000275267"/>
    </source>
</evidence>
<sequence>MLLTRQGRREEASGVVEYVHRAVTAQRGINYSCKEYYMIAEPGRVLCSLRVRAPLTVGVICRPPTASHWAVSRAQDAKGRWHAGAAGRSRRRWTACAPRWCSRQRARRRSPSKYAVSYFSPAHHNEEVGMEGRVASRKGKLTAAACSGGDAQGGVRRAGGSRQAWTIPSGAAKMNRSSRL</sequence>
<dbReference type="STRING" id="4540.A0A3L6SRM5"/>
<dbReference type="EMBL" id="PQIB02000004">
    <property type="protein sequence ID" value="RLN24685.1"/>
    <property type="molecule type" value="Genomic_DNA"/>
</dbReference>
<proteinExistence type="predicted"/>
<dbReference type="Proteomes" id="UP000275267">
    <property type="component" value="Unassembled WGS sequence"/>
</dbReference>
<protein>
    <submittedName>
        <fullName evidence="1">Acyl-coenzyme A thioesterase 13-like</fullName>
    </submittedName>
</protein>
<name>A0A3L6SRM5_PANMI</name>
<accession>A0A3L6SRM5</accession>
<reference evidence="2" key="1">
    <citation type="journal article" date="2019" name="Nat. Commun.">
        <title>The genome of broomcorn millet.</title>
        <authorList>
            <person name="Zou C."/>
            <person name="Miki D."/>
            <person name="Li D."/>
            <person name="Tang Q."/>
            <person name="Xiao L."/>
            <person name="Rajput S."/>
            <person name="Deng P."/>
            <person name="Jia W."/>
            <person name="Huang R."/>
            <person name="Zhang M."/>
            <person name="Sun Y."/>
            <person name="Hu J."/>
            <person name="Fu X."/>
            <person name="Schnable P.S."/>
            <person name="Li F."/>
            <person name="Zhang H."/>
            <person name="Feng B."/>
            <person name="Zhu X."/>
            <person name="Liu R."/>
            <person name="Schnable J.C."/>
            <person name="Zhu J.-K."/>
            <person name="Zhang H."/>
        </authorList>
    </citation>
    <scope>NUCLEOTIDE SEQUENCE [LARGE SCALE GENOMIC DNA]</scope>
</reference>
<organism evidence="1 2">
    <name type="scientific">Panicum miliaceum</name>
    <name type="common">Proso millet</name>
    <name type="synonym">Broomcorn millet</name>
    <dbReference type="NCBI Taxonomy" id="4540"/>
    <lineage>
        <taxon>Eukaryota</taxon>
        <taxon>Viridiplantae</taxon>
        <taxon>Streptophyta</taxon>
        <taxon>Embryophyta</taxon>
        <taxon>Tracheophyta</taxon>
        <taxon>Spermatophyta</taxon>
        <taxon>Magnoliopsida</taxon>
        <taxon>Liliopsida</taxon>
        <taxon>Poales</taxon>
        <taxon>Poaceae</taxon>
        <taxon>PACMAD clade</taxon>
        <taxon>Panicoideae</taxon>
        <taxon>Panicodae</taxon>
        <taxon>Paniceae</taxon>
        <taxon>Panicinae</taxon>
        <taxon>Panicum</taxon>
        <taxon>Panicum sect. Panicum</taxon>
    </lineage>
</organism>
<comment type="caution">
    <text evidence="1">The sequence shown here is derived from an EMBL/GenBank/DDBJ whole genome shotgun (WGS) entry which is preliminary data.</text>
</comment>
<dbReference type="OrthoDB" id="46529at2759"/>
<gene>
    <name evidence="1" type="ORF">C2845_PM07G23580</name>
</gene>